<protein>
    <submittedName>
        <fullName evidence="2">Uncharacterized protein</fullName>
    </submittedName>
</protein>
<dbReference type="AlphaFoldDB" id="A0A139H0A2"/>
<proteinExistence type="predicted"/>
<keyword evidence="3" id="KW-1185">Reference proteome</keyword>
<dbReference type="EMBL" id="LFZN01000194">
    <property type="protein sequence ID" value="KXS95893.1"/>
    <property type="molecule type" value="Genomic_DNA"/>
</dbReference>
<dbReference type="OrthoDB" id="3363286at2759"/>
<feature type="region of interest" description="Disordered" evidence="1">
    <location>
        <begin position="43"/>
        <end position="73"/>
    </location>
</feature>
<reference evidence="2 3" key="1">
    <citation type="submission" date="2015-07" db="EMBL/GenBank/DDBJ databases">
        <title>Comparative genomics of the Sigatoka disease complex on banana suggests a link between parallel evolutionary changes in Pseudocercospora fijiensis and Pseudocercospora eumusae and increased virulence on the banana host.</title>
        <authorList>
            <person name="Chang T.-C."/>
            <person name="Salvucci A."/>
            <person name="Crous P.W."/>
            <person name="Stergiopoulos I."/>
        </authorList>
    </citation>
    <scope>NUCLEOTIDE SEQUENCE [LARGE SCALE GENOMIC DNA]</scope>
    <source>
        <strain evidence="2 3">CBS 114824</strain>
    </source>
</reference>
<gene>
    <name evidence="2" type="ORF">AC578_2641</name>
</gene>
<name>A0A139H0A2_9PEZI</name>
<evidence type="ECO:0000313" key="2">
    <source>
        <dbReference type="EMBL" id="KXS95893.1"/>
    </source>
</evidence>
<feature type="region of interest" description="Disordered" evidence="1">
    <location>
        <begin position="131"/>
        <end position="153"/>
    </location>
</feature>
<organism evidence="2 3">
    <name type="scientific">Pseudocercospora eumusae</name>
    <dbReference type="NCBI Taxonomy" id="321146"/>
    <lineage>
        <taxon>Eukaryota</taxon>
        <taxon>Fungi</taxon>
        <taxon>Dikarya</taxon>
        <taxon>Ascomycota</taxon>
        <taxon>Pezizomycotina</taxon>
        <taxon>Dothideomycetes</taxon>
        <taxon>Dothideomycetidae</taxon>
        <taxon>Mycosphaerellales</taxon>
        <taxon>Mycosphaerellaceae</taxon>
        <taxon>Pseudocercospora</taxon>
    </lineage>
</organism>
<accession>A0A139H0A2</accession>
<sequence>MREFYSTPMHYAIRSARPHGRLKYQTLLKPNAGLHTDAQRALDDGAPVKPASSQHDRRHPLDQVRVSPDQPTILGDNALMDPIYLEARHKYKQTKADAARNHDELTPFQRKLALDPHAHALASSIRQCRLTQPEDTSHKASPRFTPHTGHKGRVKNNTYVLGTRAALEHISQKTNWKMLVPEKQRDQQWEWDKNMPDRYLQSLRNTALKQLRICLKTQDTTNHENSGCVLFTCEREESLDAMSAHTTGNAQPAPYEYDLRKLFPPEQVVTFISEHDIKDEKIVLSRHTETTIAVMCLEKLQDYIR</sequence>
<evidence type="ECO:0000256" key="1">
    <source>
        <dbReference type="SAM" id="MobiDB-lite"/>
    </source>
</evidence>
<comment type="caution">
    <text evidence="2">The sequence shown here is derived from an EMBL/GenBank/DDBJ whole genome shotgun (WGS) entry which is preliminary data.</text>
</comment>
<evidence type="ECO:0000313" key="3">
    <source>
        <dbReference type="Proteomes" id="UP000070133"/>
    </source>
</evidence>
<dbReference type="Proteomes" id="UP000070133">
    <property type="component" value="Unassembled WGS sequence"/>
</dbReference>